<dbReference type="FunFam" id="1.10.287.110:FF:000079">
    <property type="entry name" value="DnaJ subfamily C member"/>
    <property type="match status" value="1"/>
</dbReference>
<dbReference type="OrthoDB" id="18010at2759"/>
<protein>
    <recommendedName>
        <fullName evidence="2">J domain-containing protein</fullName>
    </recommendedName>
</protein>
<evidence type="ECO:0000259" key="2">
    <source>
        <dbReference type="PROSITE" id="PS50076"/>
    </source>
</evidence>
<accession>A0A9N9ZZF9</accession>
<dbReference type="Proteomes" id="UP001152759">
    <property type="component" value="Chromosome 1"/>
</dbReference>
<evidence type="ECO:0000313" key="4">
    <source>
        <dbReference type="Proteomes" id="UP001152759"/>
    </source>
</evidence>
<dbReference type="Pfam" id="PF22774">
    <property type="entry name" value="DNAJC11_beta-barrel"/>
    <property type="match status" value="1"/>
</dbReference>
<reference evidence="3" key="1">
    <citation type="submission" date="2021-12" db="EMBL/GenBank/DDBJ databases">
        <authorList>
            <person name="King R."/>
        </authorList>
    </citation>
    <scope>NUCLEOTIDE SEQUENCE</scope>
</reference>
<gene>
    <name evidence="3" type="ORF">BEMITA_LOCUS597</name>
</gene>
<dbReference type="GO" id="GO:0005739">
    <property type="term" value="C:mitochondrion"/>
    <property type="evidence" value="ECO:0007669"/>
    <property type="project" value="GOC"/>
</dbReference>
<dbReference type="PANTHER" id="PTHR44157">
    <property type="entry name" value="DNAJ HOMOLOG SUBFAMILY C MEMBER 11"/>
    <property type="match status" value="1"/>
</dbReference>
<dbReference type="SUPFAM" id="SSF46565">
    <property type="entry name" value="Chaperone J-domain"/>
    <property type="match status" value="1"/>
</dbReference>
<dbReference type="Pfam" id="PF11875">
    <property type="entry name" value="DnaJ-like_C11_C"/>
    <property type="match status" value="1"/>
</dbReference>
<dbReference type="PRINTS" id="PR00625">
    <property type="entry name" value="JDOMAIN"/>
</dbReference>
<dbReference type="PANTHER" id="PTHR44157:SF1">
    <property type="entry name" value="DNAJ HOMOLOG SUBFAMILY C MEMBER 11"/>
    <property type="match status" value="1"/>
</dbReference>
<evidence type="ECO:0000256" key="1">
    <source>
        <dbReference type="ARBA" id="ARBA00023186"/>
    </source>
</evidence>
<dbReference type="InterPro" id="IPR055225">
    <property type="entry name" value="DNAJC11-like_beta-barrel"/>
</dbReference>
<dbReference type="CDD" id="cd06257">
    <property type="entry name" value="DnaJ"/>
    <property type="match status" value="1"/>
</dbReference>
<dbReference type="InterPro" id="IPR052243">
    <property type="entry name" value="Mito_inner_membrane_organizer"/>
</dbReference>
<dbReference type="PROSITE" id="PS50076">
    <property type="entry name" value="DNAJ_2"/>
    <property type="match status" value="1"/>
</dbReference>
<dbReference type="EMBL" id="OU963862">
    <property type="protein sequence ID" value="CAH0380887.1"/>
    <property type="molecule type" value="Genomic_DNA"/>
</dbReference>
<feature type="domain" description="J" evidence="2">
    <location>
        <begin position="12"/>
        <end position="80"/>
    </location>
</feature>
<dbReference type="SMART" id="SM00271">
    <property type="entry name" value="DnaJ"/>
    <property type="match status" value="1"/>
</dbReference>
<keyword evidence="1" id="KW-0143">Chaperone</keyword>
<dbReference type="KEGG" id="btab:109034018"/>
<dbReference type="InterPro" id="IPR001623">
    <property type="entry name" value="DnaJ_domain"/>
</dbReference>
<keyword evidence="4" id="KW-1185">Reference proteome</keyword>
<dbReference type="AlphaFoldDB" id="A0A9N9ZZF9"/>
<dbReference type="GO" id="GO:0042407">
    <property type="term" value="P:cristae formation"/>
    <property type="evidence" value="ECO:0007669"/>
    <property type="project" value="TreeGrafter"/>
</dbReference>
<dbReference type="Gene3D" id="1.10.287.110">
    <property type="entry name" value="DnaJ domain"/>
    <property type="match status" value="1"/>
</dbReference>
<name>A0A9N9ZZF9_BEMTA</name>
<evidence type="ECO:0000313" key="3">
    <source>
        <dbReference type="EMBL" id="CAH0380887.1"/>
    </source>
</evidence>
<dbReference type="Pfam" id="PF00226">
    <property type="entry name" value="DnaJ"/>
    <property type="match status" value="1"/>
</dbReference>
<sequence length="558" mass="63050">MDDEENVVIEEDYYAFLNVPRDASPEEINNAYRRLSRIYHPDKHLDPAAKKDAEILFNKTKRAYEVLNDPHQRAIYDNVGIKGLETGGWEIIQRTKTPSEICAEFERLAREREEKLLQQRTNPRGNVTVRINATDIFNSYNDEYGVDEESGFPNIEVSGMSLSQSIDAPITLRDTVTLGGQLSTHNGTGSGDVSFSSRRLLSNSSWVQGGLSIGNGPTINIRTFRALTPRIFGSGGIDFHFNNDGIQSGIDSTLAMQLDRRTMGYLTWRAGQSSSMSTSVIRDSETYHTGFLVTFGIPHSFISFHYTYKFKDNQLRLKGAVKAGTFGAMFEYTAQKKISEHNTLSAAVSLGVPTGVTLKIKLQRANQSYSFPIHLCEEIVPSAVFYATTVPLVGYFLLKKLVFDPISKEEQDRKIERQKEANKNRMAEKQREAKIAVNLMSATFARIKSEEENRRGLVIVKALYGCKVKETLDENRDDVIHSEFIIDVTIPLQCLVKDSKLVLHESSKSQLPGFYDVSVGEEKELFIQYLYNTIVHETLIKDEEVLRIPKHSHRLNPI</sequence>
<organism evidence="3 4">
    <name type="scientific">Bemisia tabaci</name>
    <name type="common">Sweetpotato whitefly</name>
    <name type="synonym">Aleurodes tabaci</name>
    <dbReference type="NCBI Taxonomy" id="7038"/>
    <lineage>
        <taxon>Eukaryota</taxon>
        <taxon>Metazoa</taxon>
        <taxon>Ecdysozoa</taxon>
        <taxon>Arthropoda</taxon>
        <taxon>Hexapoda</taxon>
        <taxon>Insecta</taxon>
        <taxon>Pterygota</taxon>
        <taxon>Neoptera</taxon>
        <taxon>Paraneoptera</taxon>
        <taxon>Hemiptera</taxon>
        <taxon>Sternorrhyncha</taxon>
        <taxon>Aleyrodoidea</taxon>
        <taxon>Aleyrodidae</taxon>
        <taxon>Aleyrodinae</taxon>
        <taxon>Bemisia</taxon>
    </lineage>
</organism>
<dbReference type="InterPro" id="IPR024586">
    <property type="entry name" value="DnaJ-like_C11_C"/>
</dbReference>
<proteinExistence type="predicted"/>
<dbReference type="InterPro" id="IPR036869">
    <property type="entry name" value="J_dom_sf"/>
</dbReference>